<name>A0A9P7RMS4_9AGAR</name>
<evidence type="ECO:0000313" key="1">
    <source>
        <dbReference type="EMBL" id="KAG7086337.1"/>
    </source>
</evidence>
<dbReference type="KEGG" id="more:E1B28_002299"/>
<dbReference type="Proteomes" id="UP001049176">
    <property type="component" value="Chromosome 10"/>
</dbReference>
<evidence type="ECO:0000313" key="2">
    <source>
        <dbReference type="Proteomes" id="UP001049176"/>
    </source>
</evidence>
<sequence length="340" mass="38747">MVEFVQRRRIFVFSHARTCSNLFLRLLESHPALGVKLYPFMYAMLWGPESPSRRTENVEDPLLDELKEKYSNATFQSQLQEFECAITEIEAQGKILVVKEHPYHMMYPHITLDDITPEDRPIAPIVDNLLDLPEAERNVGAAATPLLPIPNPTFLPDRLFVTFTPILTIRHPCRLIPSLKRAMETIGAPFPNKDSPWDTQFKWQRMVYDCYKAWFSTPEGIEAAGGASIAKHLPIVVDGDKLVNDPQGQMETLCQILELDPFGIQYSWDVRDSIGHDAFAGTLSKSTGIIKGKDGSDRTPELDVEMKKWTNAWGEETANGIEILVNKMMEDYEYLFERSI</sequence>
<dbReference type="PANTHER" id="PTHR48312:SF1">
    <property type="entry name" value="SULFOTRANSFERASE"/>
    <property type="match status" value="1"/>
</dbReference>
<dbReference type="AlphaFoldDB" id="A0A9P7RMS4"/>
<keyword evidence="2" id="KW-1185">Reference proteome</keyword>
<dbReference type="GeneID" id="66071375"/>
<organism evidence="1 2">
    <name type="scientific">Marasmius oreades</name>
    <name type="common">fairy-ring Marasmius</name>
    <dbReference type="NCBI Taxonomy" id="181124"/>
    <lineage>
        <taxon>Eukaryota</taxon>
        <taxon>Fungi</taxon>
        <taxon>Dikarya</taxon>
        <taxon>Basidiomycota</taxon>
        <taxon>Agaricomycotina</taxon>
        <taxon>Agaricomycetes</taxon>
        <taxon>Agaricomycetidae</taxon>
        <taxon>Agaricales</taxon>
        <taxon>Marasmiineae</taxon>
        <taxon>Marasmiaceae</taxon>
        <taxon>Marasmius</taxon>
    </lineage>
</organism>
<evidence type="ECO:0008006" key="3">
    <source>
        <dbReference type="Google" id="ProtNLM"/>
    </source>
</evidence>
<dbReference type="PANTHER" id="PTHR48312">
    <property type="match status" value="1"/>
</dbReference>
<comment type="caution">
    <text evidence="1">The sequence shown here is derived from an EMBL/GenBank/DDBJ whole genome shotgun (WGS) entry which is preliminary data.</text>
</comment>
<accession>A0A9P7RMS4</accession>
<dbReference type="RefSeq" id="XP_043002808.1">
    <property type="nucleotide sequence ID" value="XM_043159209.1"/>
</dbReference>
<proteinExistence type="predicted"/>
<dbReference type="SUPFAM" id="SSF52540">
    <property type="entry name" value="P-loop containing nucleoside triphosphate hydrolases"/>
    <property type="match status" value="1"/>
</dbReference>
<gene>
    <name evidence="1" type="ORF">E1B28_002299</name>
</gene>
<dbReference type="EMBL" id="CM032190">
    <property type="protein sequence ID" value="KAG7086337.1"/>
    <property type="molecule type" value="Genomic_DNA"/>
</dbReference>
<dbReference type="InterPro" id="IPR027417">
    <property type="entry name" value="P-loop_NTPase"/>
</dbReference>
<dbReference type="Gene3D" id="3.40.50.300">
    <property type="entry name" value="P-loop containing nucleotide triphosphate hydrolases"/>
    <property type="match status" value="1"/>
</dbReference>
<reference evidence="1" key="1">
    <citation type="journal article" date="2021" name="Genome Biol. Evol.">
        <title>The assembled and annotated genome of the fairy-ring fungus Marasmius oreades.</title>
        <authorList>
            <person name="Hiltunen M."/>
            <person name="Ament-Velasquez S.L."/>
            <person name="Johannesson H."/>
        </authorList>
    </citation>
    <scope>NUCLEOTIDE SEQUENCE</scope>
    <source>
        <strain evidence="1">03SP1</strain>
    </source>
</reference>
<dbReference type="OrthoDB" id="3650366at2759"/>
<protein>
    <recommendedName>
        <fullName evidence="3">Sulfotransferase</fullName>
    </recommendedName>
</protein>